<dbReference type="InterPro" id="IPR001227">
    <property type="entry name" value="Ac_transferase_dom_sf"/>
</dbReference>
<dbReference type="InterPro" id="IPR020841">
    <property type="entry name" value="PKS_Beta-ketoAc_synthase_dom"/>
</dbReference>
<feature type="active site" description="Proton donor; for dehydratase activity" evidence="5">
    <location>
        <position position="1138"/>
    </location>
</feature>
<dbReference type="GO" id="GO:0016740">
    <property type="term" value="F:transferase activity"/>
    <property type="evidence" value="ECO:0007669"/>
    <property type="project" value="UniProtKB-KW"/>
</dbReference>
<sequence>MTITNSSQAPIAIVGMSCRLPGQVRTLDDFWTLISRGRDAWGPIPSDRMSSAAYYHPDPQRKGCFNPKGGYYLQEDFSQFDAPFFHITQQEAIAMDPQQRLLLECAYEALENAGFPQQATAGSRMGVFTSLCSSDYRRGAFRDLDSVPIFDATGNQESIQAGRLSHFFNLRGPCMAIDTACSSSLYALHLAVQSIRSGDADSALVGGARLRLQPDEMVSMSMMGLYNEQGKTFAFDDRAVSGFACGEGVGCLVLKPLDQALEDNDPIYSVIRNTGANHDGRTVGMTNPNGDAQEELMREVYARADLSPIDTGFVEAHGTGTKVGDPIEVGAIHRVFGDGRTKRAPLYLGSVKSNFGHLECASGIASVIKASLMLHRGFVLPNANFERANPAIPLDQWNIKVPTNLRPWPQGKKYISINNFSFGGSNCHVVLERPPRSRGQPPNPQHDAPQLFVLSGYDDEAAKRIARNLTFYLEQHPGVFERRLVHDIAYTLGERRSHFPWRVAVTASSTAELVETLNGPASVPQRARLEAGSAPVIAFAYTGQGAQWPRMGLELSDTHPIFAATMEEAARALEDLRADFSLFEELKREAADSRVSQPQISQVVCTAVQLALTDLLASWGVQPQMVVGHSSGEIGAAYAVGAISVSEAIALAYHRGRLAAQVRIRFPTLNGCMMAVGESADEVRKTIKQLQLGEDITVACENSPRSTTASGDATAMDLLAKELEARQIFHRKLMVDVAYHSPHMQLIADEYTSAIQQVAPSTKRENVQYYSSLLGEKIEQPGALGASYWVDNLTHPVRFSTALGQLCAESRPDIIIEIGPHSALQGPIKQILQGIQNTHTQYFASLVRKEHATKAALQLRGPSVPTVLPSLTPYPWSHRSYWHESRIAVNHRLPRFPRHDLLGRLEASTREDEQPVWRNSVSLDSVPWLRGHRMQSMTTFPMAGYISMAVEAASQRAQLRGLSPSQIAGYRLREFHASSAFTLEENVEYETWLSLSSFTEGTRSYSSEWDEFRIASWAAGRGWREHCRGLVGIRRQESSTTNPVSQRRPFHASLERREEAKQGDHRPVSLKTFYSDLEGRGAGYSDAFTLDSDSGVTVGRAGVGNSWYARGKVTVPNTAQSMPSGHETPFIVSPAFLDLFFQLSFPVLRADSANIPCLFMPTSIREINIAANFPSQPGETAEALVNGLPADSSRPRPLDYTLDAWSPSASTEQPVLTIQGFRMTPVNSDMLIDTTPYPWCYTVQWEPLPSAGEANGTAQSVPESNGHGETNGNGIVHANGNGVVHGNGNHNASNGSCHVSSEDESTVIIITERPSSDPLIATLLTAIDAFTGYRTTVAPLSRVQISSKDRYICLAELDTPLLQSLTPESFKHVQELLVTCSYCLWVTSGAYMAVDHPELNIVQGLLRSVRSETGNSAVSLDLDPSSRQDIAGRAHLILDAFKASTNAVQTAADDEEEAPLSDYEFTEVGGRLMVPRLVEHSELNNTVFQETHPSLPYIQDFEQGTDRRLKIAVGTLGALDSLYWTDDPAQPLGADEIEIKVACTGANFKDVVIAMGQVASPYLGIECSGTVARVGAKVSSLKPGDRVCAMSHGAYSTYARCPATSAAVIPDSMDFETAASILVTYSTAYYGLVELAHMEDGESVLIHAAAGGVGQAAIQLAQLMGAEIYATVGSEEKKQMLIDRYCIPASRIFYSRNTEFGPCVREATGGRGVDVVLNSLAGDFLRETWDCLAPFGRFIEIGKRDITSNTRLEMGKFEYNCTFSSLDLTLVADQKGKVLNRVFTAVMRMFAQGRLTPVYPVTTVGIAEVESVLRKLQSGKTTGKVVVDHRINGKIKATHPLPSSDLLSPDATYIVVGGTGGIGQSITRRMVQRGARHIVLLSRSGAVTEAAQKIISDGQAVNASIQIKKCDVSEVSQVKSLIAELQKELPPVRGVIHAAMVLKDVFLEQMTFPDWEAVLRPKVAAAWNLHYALLHQPLDFFVMLSSVSGIVGSRGQAAYAAGNCFLDALARYRRQKGLSAVSIDLTAVGDIGVFSEAADKKKAEVLRNLAMSNTMREVEVLALIELAMKGQQVPEQCITGVHWPSSAATPYYASDARFTHLVETAKQEEGADATAHAGATKSLSITQQVRRAANLQEALDVTAVGLRDKLGDILMLPREVVEAHTQSTPIASFGLDSLNAIELRNWIGKELKGHLQHLEVSGYCTKCLGKNTTSGRTTHRVTSSNINRLNCECYPPWPKFNGIQAAPRHSLPCILSLEINCETDLLYAE</sequence>
<name>A0AAJ6QGG4_ASPNG</name>
<dbReference type="GeneID" id="4986691"/>
<keyword evidence="4" id="KW-0511">Multifunctional enzyme</keyword>
<feature type="domain" description="PKS/mFAS DH" evidence="8">
    <location>
        <begin position="899"/>
        <end position="1232"/>
    </location>
</feature>
<dbReference type="Gene3D" id="3.40.50.720">
    <property type="entry name" value="NAD(P)-binding Rossmann-like Domain"/>
    <property type="match status" value="2"/>
</dbReference>
<protein>
    <recommendedName>
        <fullName evidence="10">Carrier domain-containing protein</fullName>
    </recommendedName>
</protein>
<evidence type="ECO:0000256" key="3">
    <source>
        <dbReference type="ARBA" id="ARBA00022679"/>
    </source>
</evidence>
<proteinExistence type="predicted"/>
<evidence type="ECO:0000313" key="9">
    <source>
        <dbReference type="RefSeq" id="XP_001396381.3"/>
    </source>
</evidence>
<feature type="compositionally biased region" description="Low complexity" evidence="6">
    <location>
        <begin position="1272"/>
        <end position="1296"/>
    </location>
</feature>
<dbReference type="InterPro" id="IPR014030">
    <property type="entry name" value="Ketoacyl_synth_N"/>
</dbReference>
<dbReference type="Pfam" id="PF00698">
    <property type="entry name" value="Acyl_transf_1"/>
    <property type="match status" value="1"/>
</dbReference>
<feature type="domain" description="Ketosynthase family 3 (KS3)" evidence="7">
    <location>
        <begin position="8"/>
        <end position="433"/>
    </location>
</feature>
<evidence type="ECO:0000256" key="1">
    <source>
        <dbReference type="ARBA" id="ARBA00022450"/>
    </source>
</evidence>
<dbReference type="SMART" id="SM00826">
    <property type="entry name" value="PKS_DH"/>
    <property type="match status" value="1"/>
</dbReference>
<dbReference type="Pfam" id="PF23114">
    <property type="entry name" value="NAD-bd_HRPKS_sdrA"/>
    <property type="match status" value="1"/>
</dbReference>
<dbReference type="InterPro" id="IPR020843">
    <property type="entry name" value="ER"/>
</dbReference>
<dbReference type="InterPro" id="IPR056501">
    <property type="entry name" value="NAD-bd_HRPKS_sdrA"/>
</dbReference>
<dbReference type="RefSeq" id="XP_001396381.3">
    <property type="nucleotide sequence ID" value="XM_001396344.3"/>
</dbReference>
<keyword evidence="3" id="KW-0808">Transferase</keyword>
<dbReference type="InterPro" id="IPR011032">
    <property type="entry name" value="GroES-like_sf"/>
</dbReference>
<dbReference type="Gene3D" id="3.90.180.10">
    <property type="entry name" value="Medium-chain alcohol dehydrogenases, catalytic domain"/>
    <property type="match status" value="1"/>
</dbReference>
<dbReference type="InterPro" id="IPR042104">
    <property type="entry name" value="PKS_dehydratase_sf"/>
</dbReference>
<dbReference type="InterPro" id="IPR049900">
    <property type="entry name" value="PKS_mFAS_DH"/>
</dbReference>
<dbReference type="Pfam" id="PF16197">
    <property type="entry name" value="KAsynt_C_assoc"/>
    <property type="match status" value="1"/>
</dbReference>
<dbReference type="GO" id="GO:0044550">
    <property type="term" value="P:secondary metabolite biosynthetic process"/>
    <property type="evidence" value="ECO:0007669"/>
    <property type="project" value="UniProtKB-ARBA"/>
</dbReference>
<dbReference type="Gene3D" id="3.10.129.110">
    <property type="entry name" value="Polyketide synthase dehydratase"/>
    <property type="match status" value="1"/>
</dbReference>
<evidence type="ECO:0000259" key="8">
    <source>
        <dbReference type="PROSITE" id="PS52019"/>
    </source>
</evidence>
<evidence type="ECO:0000256" key="4">
    <source>
        <dbReference type="ARBA" id="ARBA00023268"/>
    </source>
</evidence>
<dbReference type="SUPFAM" id="SSF52151">
    <property type="entry name" value="FabD/lysophospholipase-like"/>
    <property type="match status" value="1"/>
</dbReference>
<feature type="region of interest" description="C-terminal hotdog fold" evidence="5">
    <location>
        <begin position="1064"/>
        <end position="1232"/>
    </location>
</feature>
<gene>
    <name evidence="9" type="ORF">An13g02430</name>
</gene>
<dbReference type="CDD" id="cd05195">
    <property type="entry name" value="enoyl_red"/>
    <property type="match status" value="1"/>
</dbReference>
<dbReference type="InterPro" id="IPR013154">
    <property type="entry name" value="ADH-like_N"/>
</dbReference>
<dbReference type="Gene3D" id="3.40.366.10">
    <property type="entry name" value="Malonyl-Coenzyme A Acyl Carrier Protein, domain 2"/>
    <property type="match status" value="1"/>
</dbReference>
<dbReference type="Pfam" id="PF02801">
    <property type="entry name" value="Ketoacyl-synt_C"/>
    <property type="match status" value="1"/>
</dbReference>
<dbReference type="PANTHER" id="PTHR43775">
    <property type="entry name" value="FATTY ACID SYNTHASE"/>
    <property type="match status" value="1"/>
</dbReference>
<dbReference type="Pfam" id="PF08659">
    <property type="entry name" value="KR"/>
    <property type="match status" value="1"/>
</dbReference>
<dbReference type="Pfam" id="PF08240">
    <property type="entry name" value="ADH_N"/>
    <property type="match status" value="1"/>
</dbReference>
<dbReference type="InterPro" id="IPR049552">
    <property type="entry name" value="PKS_DH_N"/>
</dbReference>
<dbReference type="InterPro" id="IPR020807">
    <property type="entry name" value="PKS_DH"/>
</dbReference>
<feature type="region of interest" description="Disordered" evidence="6">
    <location>
        <begin position="1251"/>
        <end position="1299"/>
    </location>
</feature>
<dbReference type="InterPro" id="IPR050091">
    <property type="entry name" value="PKS_NRPS_Biosynth_Enz"/>
</dbReference>
<dbReference type="SUPFAM" id="SSF55048">
    <property type="entry name" value="Probable ACP-binding domain of malonyl-CoA ACP transacylase"/>
    <property type="match status" value="1"/>
</dbReference>
<dbReference type="Pfam" id="PF21089">
    <property type="entry name" value="PKS_DH_N"/>
    <property type="match status" value="1"/>
</dbReference>
<organism evidence="9">
    <name type="scientific">Aspergillus niger</name>
    <dbReference type="NCBI Taxonomy" id="5061"/>
    <lineage>
        <taxon>Eukaryota</taxon>
        <taxon>Fungi</taxon>
        <taxon>Dikarya</taxon>
        <taxon>Ascomycota</taxon>
        <taxon>Pezizomycotina</taxon>
        <taxon>Eurotiomycetes</taxon>
        <taxon>Eurotiomycetidae</taxon>
        <taxon>Eurotiales</taxon>
        <taxon>Aspergillaceae</taxon>
        <taxon>Aspergillus</taxon>
        <taxon>Aspergillus subgen. Circumdati</taxon>
    </lineage>
</organism>
<dbReference type="PROSITE" id="PS00012">
    <property type="entry name" value="PHOSPHOPANTETHEINE"/>
    <property type="match status" value="1"/>
</dbReference>
<dbReference type="InterPro" id="IPR057326">
    <property type="entry name" value="KR_dom"/>
</dbReference>
<dbReference type="InterPro" id="IPR013968">
    <property type="entry name" value="PKS_KR"/>
</dbReference>
<dbReference type="InterPro" id="IPR018201">
    <property type="entry name" value="Ketoacyl_synth_AS"/>
</dbReference>
<dbReference type="PROSITE" id="PS52019">
    <property type="entry name" value="PKS_MFAS_DH"/>
    <property type="match status" value="1"/>
</dbReference>
<feature type="compositionally biased region" description="Polar residues" evidence="6">
    <location>
        <begin position="1256"/>
        <end position="1270"/>
    </location>
</feature>
<feature type="compositionally biased region" description="Basic and acidic residues" evidence="6">
    <location>
        <begin position="1053"/>
        <end position="1065"/>
    </location>
</feature>
<dbReference type="InterPro" id="IPR006162">
    <property type="entry name" value="Ppantetheine_attach_site"/>
</dbReference>
<dbReference type="InterPro" id="IPR014043">
    <property type="entry name" value="Acyl_transferase_dom"/>
</dbReference>
<dbReference type="InterPro" id="IPR032821">
    <property type="entry name" value="PKS_assoc"/>
</dbReference>
<dbReference type="SMART" id="SM00829">
    <property type="entry name" value="PKS_ER"/>
    <property type="match status" value="1"/>
</dbReference>
<feature type="active site" description="Proton acceptor; for dehydratase activity" evidence="5">
    <location>
        <position position="932"/>
    </location>
</feature>
<dbReference type="SMART" id="SM00827">
    <property type="entry name" value="PKS_AT"/>
    <property type="match status" value="1"/>
</dbReference>
<dbReference type="InterPro" id="IPR014031">
    <property type="entry name" value="Ketoacyl_synth_C"/>
</dbReference>
<feature type="region of interest" description="Disordered" evidence="6">
    <location>
        <begin position="1034"/>
        <end position="1065"/>
    </location>
</feature>
<dbReference type="Pfam" id="PF13602">
    <property type="entry name" value="ADH_zinc_N_2"/>
    <property type="match status" value="1"/>
</dbReference>
<evidence type="ECO:0000259" key="7">
    <source>
        <dbReference type="PROSITE" id="PS52004"/>
    </source>
</evidence>
<dbReference type="CDD" id="cd00833">
    <property type="entry name" value="PKS"/>
    <property type="match status" value="1"/>
</dbReference>
<evidence type="ECO:0000256" key="2">
    <source>
        <dbReference type="ARBA" id="ARBA00022553"/>
    </source>
</evidence>
<feature type="region of interest" description="N-terminal hotdog fold" evidence="5">
    <location>
        <begin position="899"/>
        <end position="1038"/>
    </location>
</feature>
<dbReference type="FunFam" id="3.40.50.720:FF:000209">
    <property type="entry name" value="Polyketide synthase Pks12"/>
    <property type="match status" value="1"/>
</dbReference>
<dbReference type="SMART" id="SM00825">
    <property type="entry name" value="PKS_KS"/>
    <property type="match status" value="1"/>
</dbReference>
<evidence type="ECO:0008006" key="10">
    <source>
        <dbReference type="Google" id="ProtNLM"/>
    </source>
</evidence>
<evidence type="ECO:0000256" key="6">
    <source>
        <dbReference type="SAM" id="MobiDB-lite"/>
    </source>
</evidence>
<dbReference type="VEuPathDB" id="FungiDB:An13g02430"/>
<dbReference type="SUPFAM" id="SSF51735">
    <property type="entry name" value="NAD(P)-binding Rossmann-fold domains"/>
    <property type="match status" value="2"/>
</dbReference>
<dbReference type="InterPro" id="IPR016035">
    <property type="entry name" value="Acyl_Trfase/lysoPLipase"/>
</dbReference>
<dbReference type="PROSITE" id="PS52004">
    <property type="entry name" value="KS3_2"/>
    <property type="match status" value="1"/>
</dbReference>
<dbReference type="Pfam" id="PF14765">
    <property type="entry name" value="PS-DH"/>
    <property type="match status" value="1"/>
</dbReference>
<dbReference type="PROSITE" id="PS00606">
    <property type="entry name" value="KS3_1"/>
    <property type="match status" value="1"/>
</dbReference>
<dbReference type="SUPFAM" id="SSF50129">
    <property type="entry name" value="GroES-like"/>
    <property type="match status" value="1"/>
</dbReference>
<evidence type="ECO:0000256" key="5">
    <source>
        <dbReference type="PROSITE-ProRule" id="PRU01363"/>
    </source>
</evidence>
<reference evidence="9" key="2">
    <citation type="submission" date="2025-08" db="UniProtKB">
        <authorList>
            <consortium name="RefSeq"/>
        </authorList>
    </citation>
    <scope>IDENTIFICATION</scope>
</reference>
<keyword evidence="1" id="KW-0596">Phosphopantetheine</keyword>
<dbReference type="InterPro" id="IPR016039">
    <property type="entry name" value="Thiolase-like"/>
</dbReference>
<dbReference type="Pfam" id="PF00109">
    <property type="entry name" value="ketoacyl-synt"/>
    <property type="match status" value="1"/>
</dbReference>
<keyword evidence="2" id="KW-0597">Phosphoprotein</keyword>
<dbReference type="SUPFAM" id="SSF53901">
    <property type="entry name" value="Thiolase-like"/>
    <property type="match status" value="1"/>
</dbReference>
<dbReference type="GO" id="GO:1901336">
    <property type="term" value="P:lactone biosynthetic process"/>
    <property type="evidence" value="ECO:0007669"/>
    <property type="project" value="UniProtKB-ARBA"/>
</dbReference>
<dbReference type="SMART" id="SM00822">
    <property type="entry name" value="PKS_KR"/>
    <property type="match status" value="1"/>
</dbReference>
<dbReference type="PANTHER" id="PTHR43775:SF13">
    <property type="entry name" value="POLYKETIDE SYNTHASE 1"/>
    <property type="match status" value="1"/>
</dbReference>
<dbReference type="KEGG" id="ang:An13g02430"/>
<accession>A0AAJ6QGG4</accession>
<dbReference type="InterPro" id="IPR016036">
    <property type="entry name" value="Malonyl_transacylase_ACP-bd"/>
</dbReference>
<dbReference type="Gene3D" id="3.40.47.10">
    <property type="match status" value="1"/>
</dbReference>
<dbReference type="InterPro" id="IPR049551">
    <property type="entry name" value="PKS_DH_C"/>
</dbReference>
<dbReference type="InterPro" id="IPR036291">
    <property type="entry name" value="NAD(P)-bd_dom_sf"/>
</dbReference>
<dbReference type="GO" id="GO:0008610">
    <property type="term" value="P:lipid biosynthetic process"/>
    <property type="evidence" value="ECO:0007669"/>
    <property type="project" value="UniProtKB-ARBA"/>
</dbReference>
<reference evidence="9" key="1">
    <citation type="submission" date="2025-02" db="EMBL/GenBank/DDBJ databases">
        <authorList>
            <consortium name="NCBI Genome Project"/>
        </authorList>
    </citation>
    <scope>NUCLEOTIDE SEQUENCE</scope>
</reference>